<sequence length="63" mass="6758">MVLAPKNVELRQFTVEEAVAFACGDGTCSVPGDIAGVRNESQYLGGKVLVLWRESVIRTGGYV</sequence>
<dbReference type="Proteomes" id="UP000247790">
    <property type="component" value="Unassembled WGS sequence"/>
</dbReference>
<gene>
    <name evidence="1" type="ORF">DFQ00_107153</name>
</gene>
<dbReference type="EMBL" id="QJSW01000007">
    <property type="protein sequence ID" value="PYE48860.1"/>
    <property type="molecule type" value="Genomic_DNA"/>
</dbReference>
<name>A0A2V4W300_PAEBA</name>
<dbReference type="AlphaFoldDB" id="A0A2V4W300"/>
<evidence type="ECO:0000313" key="2">
    <source>
        <dbReference type="Proteomes" id="UP000247790"/>
    </source>
</evidence>
<proteinExistence type="predicted"/>
<protein>
    <submittedName>
        <fullName evidence="1">Uncharacterized protein</fullName>
    </submittedName>
</protein>
<reference evidence="1 2" key="1">
    <citation type="submission" date="2018-06" db="EMBL/GenBank/DDBJ databases">
        <title>Genomic Encyclopedia of Type Strains, Phase III (KMG-III): the genomes of soil and plant-associated and newly described type strains.</title>
        <authorList>
            <person name="Whitman W."/>
        </authorList>
    </citation>
    <scope>NUCLEOTIDE SEQUENCE [LARGE SCALE GENOMIC DNA]</scope>
    <source>
        <strain evidence="1 2">CECT 7022</strain>
    </source>
</reference>
<organism evidence="1 2">
    <name type="scientific">Paenibacillus barcinonensis</name>
    <dbReference type="NCBI Taxonomy" id="198119"/>
    <lineage>
        <taxon>Bacteria</taxon>
        <taxon>Bacillati</taxon>
        <taxon>Bacillota</taxon>
        <taxon>Bacilli</taxon>
        <taxon>Bacillales</taxon>
        <taxon>Paenibacillaceae</taxon>
        <taxon>Paenibacillus</taxon>
    </lineage>
</organism>
<accession>A0A2V4W300</accession>
<evidence type="ECO:0000313" key="1">
    <source>
        <dbReference type="EMBL" id="PYE48860.1"/>
    </source>
</evidence>
<comment type="caution">
    <text evidence="1">The sequence shown here is derived from an EMBL/GenBank/DDBJ whole genome shotgun (WGS) entry which is preliminary data.</text>
</comment>